<evidence type="ECO:0000259" key="12">
    <source>
        <dbReference type="PROSITE" id="PS01186"/>
    </source>
</evidence>
<dbReference type="InterPro" id="IPR052235">
    <property type="entry name" value="Nephronectin_domain"/>
</dbReference>
<keyword evidence="8" id="KW-0106">Calcium</keyword>
<keyword evidence="10" id="KW-0325">Glycoprotein</keyword>
<keyword evidence="14" id="KW-1185">Reference proteome</keyword>
<sequence>MGMSPSTPHSRDLAALVEACVSTQVATPPEPRGGSTRPPSTDLTCDYPTGGSPRPGPAPPLAPDWLPVLLLASGSPLAPKTLTACPCRPADVNECEAGRCSQECANIYGSYQCYCRQGYQLAEDGHTCTGGTPSPVGRPHPVGLPHLAPLPRAALARAPGSQSTAPGLGAQGLQRPRLLGTCSGALADFLLLLSAAGTWGGLGSPGPNFSLADIDECAQGAGILCTFRCLNVPGSYQCACPDQGYTMMANGRTCKGEQWPCPTGLRGSRQHREA</sequence>
<evidence type="ECO:0000256" key="10">
    <source>
        <dbReference type="ARBA" id="ARBA00023180"/>
    </source>
</evidence>
<dbReference type="CDD" id="cd00054">
    <property type="entry name" value="EGF_CA"/>
    <property type="match status" value="2"/>
</dbReference>
<dbReference type="PROSITE" id="PS00010">
    <property type="entry name" value="ASX_HYDROXYL"/>
    <property type="match status" value="1"/>
</dbReference>
<dbReference type="InterPro" id="IPR000152">
    <property type="entry name" value="EGF-type_Asp/Asn_hydroxyl_site"/>
</dbReference>
<dbReference type="SMART" id="SM00181">
    <property type="entry name" value="EGF"/>
    <property type="match status" value="2"/>
</dbReference>
<keyword evidence="3" id="KW-0964">Secreted</keyword>
<dbReference type="InterPro" id="IPR018097">
    <property type="entry name" value="EGF_Ca-bd_CS"/>
</dbReference>
<comment type="subcellular location">
    <subcellularLocation>
        <location evidence="1">Secreted</location>
        <location evidence="1">Extracellular space</location>
        <location evidence="1">Extracellular matrix</location>
    </subcellularLocation>
</comment>
<keyword evidence="7" id="KW-0677">Repeat</keyword>
<comment type="caution">
    <text evidence="13">The sequence shown here is derived from an EMBL/GenBank/DDBJ whole genome shotgun (WGS) entry which is preliminary data.</text>
</comment>
<gene>
    <name evidence="13" type="ORF">MONAX_5E003490</name>
</gene>
<evidence type="ECO:0000313" key="13">
    <source>
        <dbReference type="EMBL" id="VTJ88861.1"/>
    </source>
</evidence>
<evidence type="ECO:0000256" key="3">
    <source>
        <dbReference type="ARBA" id="ARBA00022525"/>
    </source>
</evidence>
<evidence type="ECO:0000256" key="8">
    <source>
        <dbReference type="ARBA" id="ARBA00022837"/>
    </source>
</evidence>
<accession>A0A5E4D6T2</accession>
<dbReference type="PROSITE" id="PS01186">
    <property type="entry name" value="EGF_2"/>
    <property type="match status" value="1"/>
</dbReference>
<dbReference type="EMBL" id="CABDUW010003215">
    <property type="protein sequence ID" value="VTJ88861.1"/>
    <property type="molecule type" value="Genomic_DNA"/>
</dbReference>
<dbReference type="AlphaFoldDB" id="A0A5E4D6T2"/>
<feature type="domain" description="EGF-like" evidence="12">
    <location>
        <begin position="113"/>
        <end position="128"/>
    </location>
</feature>
<keyword evidence="9" id="KW-1015">Disulfide bond</keyword>
<organism evidence="13 14">
    <name type="scientific">Marmota monax</name>
    <name type="common">Woodchuck</name>
    <dbReference type="NCBI Taxonomy" id="9995"/>
    <lineage>
        <taxon>Eukaryota</taxon>
        <taxon>Metazoa</taxon>
        <taxon>Chordata</taxon>
        <taxon>Craniata</taxon>
        <taxon>Vertebrata</taxon>
        <taxon>Euteleostomi</taxon>
        <taxon>Mammalia</taxon>
        <taxon>Eutheria</taxon>
        <taxon>Euarchontoglires</taxon>
        <taxon>Glires</taxon>
        <taxon>Rodentia</taxon>
        <taxon>Sciuromorpha</taxon>
        <taxon>Sciuridae</taxon>
        <taxon>Xerinae</taxon>
        <taxon>Marmotini</taxon>
        <taxon>Marmota</taxon>
    </lineage>
</organism>
<keyword evidence="5" id="KW-0245">EGF-like domain</keyword>
<dbReference type="SMART" id="SM00179">
    <property type="entry name" value="EGF_CA"/>
    <property type="match status" value="2"/>
</dbReference>
<dbReference type="GO" id="GO:0005509">
    <property type="term" value="F:calcium ion binding"/>
    <property type="evidence" value="ECO:0007669"/>
    <property type="project" value="InterPro"/>
</dbReference>
<protein>
    <recommendedName>
        <fullName evidence="12">EGF-like domain-containing protein</fullName>
    </recommendedName>
</protein>
<dbReference type="FunFam" id="2.10.25.10:FF:000078">
    <property type="entry name" value="Fibulin-1"/>
    <property type="match status" value="1"/>
</dbReference>
<evidence type="ECO:0000256" key="6">
    <source>
        <dbReference type="ARBA" id="ARBA00022729"/>
    </source>
</evidence>
<evidence type="ECO:0000256" key="1">
    <source>
        <dbReference type="ARBA" id="ARBA00004498"/>
    </source>
</evidence>
<evidence type="ECO:0000256" key="4">
    <source>
        <dbReference type="ARBA" id="ARBA00022530"/>
    </source>
</evidence>
<dbReference type="Gene3D" id="2.10.25.10">
    <property type="entry name" value="Laminin"/>
    <property type="match status" value="2"/>
</dbReference>
<dbReference type="FunFam" id="2.10.25.10:FF:000010">
    <property type="entry name" value="Pro-epidermal growth factor"/>
    <property type="match status" value="1"/>
</dbReference>
<proteinExistence type="inferred from homology"/>
<dbReference type="InterPro" id="IPR049883">
    <property type="entry name" value="NOTCH1_EGF-like"/>
</dbReference>
<evidence type="ECO:0000256" key="2">
    <source>
        <dbReference type="ARBA" id="ARBA00006127"/>
    </source>
</evidence>
<feature type="region of interest" description="Disordered" evidence="11">
    <location>
        <begin position="24"/>
        <end position="61"/>
    </location>
</feature>
<comment type="similarity">
    <text evidence="2">Belongs to the fibulin family.</text>
</comment>
<keyword evidence="6" id="KW-0732">Signal</keyword>
<dbReference type="InterPro" id="IPR000742">
    <property type="entry name" value="EGF"/>
</dbReference>
<evidence type="ECO:0000313" key="14">
    <source>
        <dbReference type="Proteomes" id="UP000335636"/>
    </source>
</evidence>
<dbReference type="Pfam" id="PF07645">
    <property type="entry name" value="EGF_CA"/>
    <property type="match status" value="2"/>
</dbReference>
<keyword evidence="4" id="KW-0272">Extracellular matrix</keyword>
<name>A0A5E4D6T2_MARMO</name>
<reference evidence="13" key="1">
    <citation type="submission" date="2019-04" db="EMBL/GenBank/DDBJ databases">
        <authorList>
            <person name="Alioto T."/>
            <person name="Alioto T."/>
        </authorList>
    </citation>
    <scope>NUCLEOTIDE SEQUENCE [LARGE SCALE GENOMIC DNA]</scope>
</reference>
<dbReference type="Proteomes" id="UP000335636">
    <property type="component" value="Unassembled WGS sequence"/>
</dbReference>
<dbReference type="PANTHER" id="PTHR24050">
    <property type="entry name" value="PA14 DOMAIN-CONTAINING PROTEIN"/>
    <property type="match status" value="1"/>
</dbReference>
<dbReference type="PANTHER" id="PTHR24050:SF28">
    <property type="entry name" value="UROMODULIN-LIKE"/>
    <property type="match status" value="1"/>
</dbReference>
<dbReference type="SUPFAM" id="SSF57196">
    <property type="entry name" value="EGF/Laminin"/>
    <property type="match status" value="2"/>
</dbReference>
<evidence type="ECO:0000256" key="7">
    <source>
        <dbReference type="ARBA" id="ARBA00022737"/>
    </source>
</evidence>
<dbReference type="InterPro" id="IPR001881">
    <property type="entry name" value="EGF-like_Ca-bd_dom"/>
</dbReference>
<dbReference type="PROSITE" id="PS01187">
    <property type="entry name" value="EGF_CA"/>
    <property type="match status" value="2"/>
</dbReference>
<evidence type="ECO:0000256" key="5">
    <source>
        <dbReference type="ARBA" id="ARBA00022536"/>
    </source>
</evidence>
<evidence type="ECO:0000256" key="11">
    <source>
        <dbReference type="SAM" id="MobiDB-lite"/>
    </source>
</evidence>
<evidence type="ECO:0000256" key="9">
    <source>
        <dbReference type="ARBA" id="ARBA00023157"/>
    </source>
</evidence>